<keyword evidence="5 9" id="KW-0028">Amino-acid biosynthesis</keyword>
<dbReference type="InterPro" id="IPR044643">
    <property type="entry name" value="TrpF_fam"/>
</dbReference>
<feature type="domain" description="N-(5'phosphoribosyl) anthranilate isomerase (PRAI)" evidence="10">
    <location>
        <begin position="5"/>
        <end position="191"/>
    </location>
</feature>
<dbReference type="PANTHER" id="PTHR42894:SF1">
    <property type="entry name" value="N-(5'-PHOSPHORIBOSYL)ANTHRANILATE ISOMERASE"/>
    <property type="match status" value="1"/>
</dbReference>
<evidence type="ECO:0000259" key="10">
    <source>
        <dbReference type="Pfam" id="PF00697"/>
    </source>
</evidence>
<dbReference type="GO" id="GO:0000162">
    <property type="term" value="P:L-tryptophan biosynthetic process"/>
    <property type="evidence" value="ECO:0007669"/>
    <property type="project" value="UniProtKB-UniRule"/>
</dbReference>
<evidence type="ECO:0000256" key="3">
    <source>
        <dbReference type="ARBA" id="ARBA00012572"/>
    </source>
</evidence>
<evidence type="ECO:0000256" key="7">
    <source>
        <dbReference type="ARBA" id="ARBA00023141"/>
    </source>
</evidence>
<sequence>MTKIKLCGNFRVEDADLLNKVHPDMAGIIFAPGQRRTVNLMTALKIRDRLDGNIPLYGVFVNQNVMDMLTFFSTGLIQGVQLHGDESELEVTLLREKNVPVIQVVKPQQALIKTAANYVLLDNEFGSGKTFDWRIVPPKPLRQTPLMLAGGLTTDNLQDAINQVQPEWVDISSGDEVSGIKNLEKMRALVDIVRQQTDRK</sequence>
<organism evidence="11 12">
    <name type="scientific">Leuconostoc gasicomitatum</name>
    <dbReference type="NCBI Taxonomy" id="115778"/>
    <lineage>
        <taxon>Bacteria</taxon>
        <taxon>Bacillati</taxon>
        <taxon>Bacillota</taxon>
        <taxon>Bacilli</taxon>
        <taxon>Lactobacillales</taxon>
        <taxon>Lactobacillaceae</taxon>
        <taxon>Leuconostoc</taxon>
        <taxon>Leuconostoc gelidum group</taxon>
    </lineage>
</organism>
<proteinExistence type="inferred from homology"/>
<accession>A0A9Q3SVE8</accession>
<evidence type="ECO:0000313" key="12">
    <source>
        <dbReference type="Proteomes" id="UP000752647"/>
    </source>
</evidence>
<dbReference type="Proteomes" id="UP000752647">
    <property type="component" value="Unassembled WGS sequence"/>
</dbReference>
<comment type="similarity">
    <text evidence="9">Belongs to the TrpF family.</text>
</comment>
<dbReference type="CDD" id="cd00405">
    <property type="entry name" value="PRAI"/>
    <property type="match status" value="1"/>
</dbReference>
<dbReference type="EMBL" id="JAHBFI010000010">
    <property type="protein sequence ID" value="MBZ5962480.1"/>
    <property type="molecule type" value="Genomic_DNA"/>
</dbReference>
<reference evidence="11" key="1">
    <citation type="submission" date="2021-05" db="EMBL/GenBank/DDBJ databases">
        <title>Pangenome of Leuconostoc gelidum warrants species status for Leuconostoc gelidum subsp. gasicomitatum.</title>
        <authorList>
            <person name="Johansson P."/>
            <person name="Sade E."/>
            <person name="Hultman J."/>
            <person name="Auvinen P."/>
            <person name="Bjorkroth J."/>
        </authorList>
    </citation>
    <scope>NUCLEOTIDE SEQUENCE</scope>
    <source>
        <strain evidence="11">A.21.4</strain>
    </source>
</reference>
<keyword evidence="7 9" id="KW-0057">Aromatic amino acid biosynthesis</keyword>
<dbReference type="AlphaFoldDB" id="A0A9Q3SVE8"/>
<dbReference type="EC" id="5.3.1.24" evidence="3 9"/>
<dbReference type="RefSeq" id="WP_060391540.1">
    <property type="nucleotide sequence ID" value="NZ_CBCPIF010000001.1"/>
</dbReference>
<dbReference type="InterPro" id="IPR013785">
    <property type="entry name" value="Aldolase_TIM"/>
</dbReference>
<dbReference type="InterPro" id="IPR001240">
    <property type="entry name" value="PRAI_dom"/>
</dbReference>
<keyword evidence="6 9" id="KW-0822">Tryptophan biosynthesis</keyword>
<evidence type="ECO:0000256" key="5">
    <source>
        <dbReference type="ARBA" id="ARBA00022605"/>
    </source>
</evidence>
<dbReference type="InterPro" id="IPR011060">
    <property type="entry name" value="RibuloseP-bd_barrel"/>
</dbReference>
<evidence type="ECO:0000256" key="1">
    <source>
        <dbReference type="ARBA" id="ARBA00001164"/>
    </source>
</evidence>
<dbReference type="SUPFAM" id="SSF51366">
    <property type="entry name" value="Ribulose-phoshate binding barrel"/>
    <property type="match status" value="1"/>
</dbReference>
<comment type="catalytic activity">
    <reaction evidence="1 9">
        <text>N-(5-phospho-beta-D-ribosyl)anthranilate = 1-(2-carboxyphenylamino)-1-deoxy-D-ribulose 5-phosphate</text>
        <dbReference type="Rhea" id="RHEA:21540"/>
        <dbReference type="ChEBI" id="CHEBI:18277"/>
        <dbReference type="ChEBI" id="CHEBI:58613"/>
        <dbReference type="EC" id="5.3.1.24"/>
    </reaction>
</comment>
<name>A0A9Q3SVE8_9LACO</name>
<dbReference type="GO" id="GO:0004640">
    <property type="term" value="F:phosphoribosylanthranilate isomerase activity"/>
    <property type="evidence" value="ECO:0007669"/>
    <property type="project" value="UniProtKB-UniRule"/>
</dbReference>
<dbReference type="Gene3D" id="3.20.20.70">
    <property type="entry name" value="Aldolase class I"/>
    <property type="match status" value="1"/>
</dbReference>
<evidence type="ECO:0000256" key="8">
    <source>
        <dbReference type="ARBA" id="ARBA00023235"/>
    </source>
</evidence>
<dbReference type="Pfam" id="PF00697">
    <property type="entry name" value="PRAI"/>
    <property type="match status" value="1"/>
</dbReference>
<evidence type="ECO:0000256" key="9">
    <source>
        <dbReference type="HAMAP-Rule" id="MF_00135"/>
    </source>
</evidence>
<gene>
    <name evidence="9" type="primary">trpF</name>
    <name evidence="11" type="ORF">KIJ12_04835</name>
</gene>
<evidence type="ECO:0000256" key="4">
    <source>
        <dbReference type="ARBA" id="ARBA00022272"/>
    </source>
</evidence>
<evidence type="ECO:0000256" key="6">
    <source>
        <dbReference type="ARBA" id="ARBA00022822"/>
    </source>
</evidence>
<protein>
    <recommendedName>
        <fullName evidence="4 9">N-(5'-phosphoribosyl)anthranilate isomerase</fullName>
        <shortName evidence="9">PRAI</shortName>
        <ecNumber evidence="3 9">5.3.1.24</ecNumber>
    </recommendedName>
</protein>
<comment type="caution">
    <text evidence="11">The sequence shown here is derived from an EMBL/GenBank/DDBJ whole genome shotgun (WGS) entry which is preliminary data.</text>
</comment>
<dbReference type="HAMAP" id="MF_00135">
    <property type="entry name" value="PRAI"/>
    <property type="match status" value="1"/>
</dbReference>
<evidence type="ECO:0000313" key="11">
    <source>
        <dbReference type="EMBL" id="MBZ5962480.1"/>
    </source>
</evidence>
<evidence type="ECO:0000256" key="2">
    <source>
        <dbReference type="ARBA" id="ARBA00004664"/>
    </source>
</evidence>
<comment type="pathway">
    <text evidence="2 9">Amino-acid biosynthesis; L-tryptophan biosynthesis; L-tryptophan from chorismate: step 3/5.</text>
</comment>
<dbReference type="PANTHER" id="PTHR42894">
    <property type="entry name" value="N-(5'-PHOSPHORIBOSYL)ANTHRANILATE ISOMERASE"/>
    <property type="match status" value="1"/>
</dbReference>
<keyword evidence="8 9" id="KW-0413">Isomerase</keyword>